<accession>A0AAV7C1X2</accession>
<dbReference type="Proteomes" id="UP000824782">
    <property type="component" value="Unassembled WGS sequence"/>
</dbReference>
<evidence type="ECO:0000313" key="2">
    <source>
        <dbReference type="Proteomes" id="UP000824782"/>
    </source>
</evidence>
<reference evidence="1" key="1">
    <citation type="thesis" date="2020" institute="ProQuest LLC" country="789 East Eisenhower Parkway, Ann Arbor, MI, USA">
        <title>Comparative Genomics and Chromosome Evolution.</title>
        <authorList>
            <person name="Mudd A.B."/>
        </authorList>
    </citation>
    <scope>NUCLEOTIDE SEQUENCE</scope>
    <source>
        <strain evidence="1">237g6f4</strain>
        <tissue evidence="1">Blood</tissue>
    </source>
</reference>
<dbReference type="AlphaFoldDB" id="A0AAV7C1X2"/>
<keyword evidence="2" id="KW-1185">Reference proteome</keyword>
<protein>
    <submittedName>
        <fullName evidence="1">Uncharacterized protein</fullName>
    </submittedName>
</protein>
<sequence length="129" mass="14598">MLLKEKSLEQILFFLCAVCGRPTASLHLRLHSHKCVISPVLNVCAVGVSIDVMVFHPSVHIWHCIRIKYGGLAHGWLIIGSLTECSSHWFWILHIYMAAYSAQVYATHILYISIDFYGAYGLKHFVNVA</sequence>
<dbReference type="EMBL" id="WNYA01000004">
    <property type="protein sequence ID" value="KAG8578624.1"/>
    <property type="molecule type" value="Genomic_DNA"/>
</dbReference>
<proteinExistence type="predicted"/>
<name>A0AAV7C1X2_ENGPU</name>
<comment type="caution">
    <text evidence="1">The sequence shown here is derived from an EMBL/GenBank/DDBJ whole genome shotgun (WGS) entry which is preliminary data.</text>
</comment>
<evidence type="ECO:0000313" key="1">
    <source>
        <dbReference type="EMBL" id="KAG8578624.1"/>
    </source>
</evidence>
<gene>
    <name evidence="1" type="ORF">GDO81_010561</name>
</gene>
<organism evidence="1 2">
    <name type="scientific">Engystomops pustulosus</name>
    <name type="common">Tungara frog</name>
    <name type="synonym">Physalaemus pustulosus</name>
    <dbReference type="NCBI Taxonomy" id="76066"/>
    <lineage>
        <taxon>Eukaryota</taxon>
        <taxon>Metazoa</taxon>
        <taxon>Chordata</taxon>
        <taxon>Craniata</taxon>
        <taxon>Vertebrata</taxon>
        <taxon>Euteleostomi</taxon>
        <taxon>Amphibia</taxon>
        <taxon>Batrachia</taxon>
        <taxon>Anura</taxon>
        <taxon>Neobatrachia</taxon>
        <taxon>Hyloidea</taxon>
        <taxon>Leptodactylidae</taxon>
        <taxon>Leiuperinae</taxon>
        <taxon>Engystomops</taxon>
    </lineage>
</organism>